<dbReference type="SUPFAM" id="SSF63380">
    <property type="entry name" value="Riboflavin synthase domain-like"/>
    <property type="match status" value="1"/>
</dbReference>
<dbReference type="CDD" id="cd00207">
    <property type="entry name" value="fer2"/>
    <property type="match status" value="1"/>
</dbReference>
<dbReference type="Gene3D" id="2.40.30.10">
    <property type="entry name" value="Translation factors"/>
    <property type="match status" value="1"/>
</dbReference>
<dbReference type="GO" id="GO:0032259">
    <property type="term" value="P:methylation"/>
    <property type="evidence" value="ECO:0007669"/>
    <property type="project" value="UniProtKB-KW"/>
</dbReference>
<dbReference type="CDD" id="cd06185">
    <property type="entry name" value="PDR_like"/>
    <property type="match status" value="1"/>
</dbReference>
<evidence type="ECO:0000259" key="1">
    <source>
        <dbReference type="PROSITE" id="PS51085"/>
    </source>
</evidence>
<dbReference type="SUPFAM" id="SSF52343">
    <property type="entry name" value="Ferredoxin reductase-like, C-terminal NADP-linked domain"/>
    <property type="match status" value="1"/>
</dbReference>
<dbReference type="InterPro" id="IPR039261">
    <property type="entry name" value="FNR_nucleotide-bd"/>
</dbReference>
<accession>A0A420WWE8</accession>
<dbReference type="PANTHER" id="PTHR47354">
    <property type="entry name" value="NADH OXIDOREDUCTASE HCR"/>
    <property type="match status" value="1"/>
</dbReference>
<dbReference type="InterPro" id="IPR017927">
    <property type="entry name" value="FAD-bd_FR_type"/>
</dbReference>
<feature type="domain" description="2Fe-2S ferredoxin-type" evidence="1">
    <location>
        <begin position="240"/>
        <end position="332"/>
    </location>
</feature>
<protein>
    <submittedName>
        <fullName evidence="3">Vanillate demethylase subunit B</fullName>
    </submittedName>
</protein>
<dbReference type="GO" id="GO:0016491">
    <property type="term" value="F:oxidoreductase activity"/>
    <property type="evidence" value="ECO:0007669"/>
    <property type="project" value="InterPro"/>
</dbReference>
<dbReference type="EMBL" id="RBIN01000005">
    <property type="protein sequence ID" value="RKR03413.1"/>
    <property type="molecule type" value="Genomic_DNA"/>
</dbReference>
<dbReference type="PROSITE" id="PS00197">
    <property type="entry name" value="2FE2S_FER_1"/>
    <property type="match status" value="1"/>
</dbReference>
<dbReference type="InterPro" id="IPR001041">
    <property type="entry name" value="2Fe-2S_ferredoxin-type"/>
</dbReference>
<proteinExistence type="predicted"/>
<dbReference type="InterPro" id="IPR050415">
    <property type="entry name" value="MRET"/>
</dbReference>
<dbReference type="InterPro" id="IPR006058">
    <property type="entry name" value="2Fe2S_fd_BS"/>
</dbReference>
<dbReference type="GO" id="GO:0051537">
    <property type="term" value="F:2 iron, 2 sulfur cluster binding"/>
    <property type="evidence" value="ECO:0007669"/>
    <property type="project" value="InterPro"/>
</dbReference>
<name>A0A420WWE8_9GAMM</name>
<keyword evidence="3" id="KW-0808">Transferase</keyword>
<keyword evidence="4" id="KW-1185">Reference proteome</keyword>
<organism evidence="3 4">
    <name type="scientific">Kushneria sinocarnis</name>
    <dbReference type="NCBI Taxonomy" id="595502"/>
    <lineage>
        <taxon>Bacteria</taxon>
        <taxon>Pseudomonadati</taxon>
        <taxon>Pseudomonadota</taxon>
        <taxon>Gammaproteobacteria</taxon>
        <taxon>Oceanospirillales</taxon>
        <taxon>Halomonadaceae</taxon>
        <taxon>Kushneria</taxon>
    </lineage>
</organism>
<dbReference type="InterPro" id="IPR036010">
    <property type="entry name" value="2Fe-2S_ferredoxin-like_sf"/>
</dbReference>
<dbReference type="OrthoDB" id="4258484at2"/>
<comment type="caution">
    <text evidence="3">The sequence shown here is derived from an EMBL/GenBank/DDBJ whole genome shotgun (WGS) entry which is preliminary data.</text>
</comment>
<dbReference type="InterPro" id="IPR017938">
    <property type="entry name" value="Riboflavin_synthase-like_b-brl"/>
</dbReference>
<reference evidence="3 4" key="1">
    <citation type="submission" date="2018-10" db="EMBL/GenBank/DDBJ databases">
        <title>Genomic Encyclopedia of Type Strains, Phase IV (KMG-IV): sequencing the most valuable type-strain genomes for metagenomic binning, comparative biology and taxonomic classification.</title>
        <authorList>
            <person name="Goeker M."/>
        </authorList>
    </citation>
    <scope>NUCLEOTIDE SEQUENCE [LARGE SCALE GENOMIC DNA]</scope>
    <source>
        <strain evidence="3 4">DSM 23229</strain>
    </source>
</reference>
<feature type="domain" description="FAD-binding FR-type" evidence="2">
    <location>
        <begin position="9"/>
        <end position="116"/>
    </location>
</feature>
<dbReference type="PROSITE" id="PS51085">
    <property type="entry name" value="2FE2S_FER_2"/>
    <property type="match status" value="1"/>
</dbReference>
<dbReference type="Gene3D" id="3.10.20.30">
    <property type="match status" value="1"/>
</dbReference>
<dbReference type="SUPFAM" id="SSF54292">
    <property type="entry name" value="2Fe-2S ferredoxin-like"/>
    <property type="match status" value="1"/>
</dbReference>
<evidence type="ECO:0000313" key="3">
    <source>
        <dbReference type="EMBL" id="RKR03413.1"/>
    </source>
</evidence>
<dbReference type="Pfam" id="PF00111">
    <property type="entry name" value="Fer2"/>
    <property type="match status" value="1"/>
</dbReference>
<dbReference type="Gene3D" id="3.40.50.80">
    <property type="entry name" value="Nucleotide-binding domain of ferredoxin-NADP reductase (FNR) module"/>
    <property type="match status" value="1"/>
</dbReference>
<dbReference type="RefSeq" id="WP_121172888.1">
    <property type="nucleotide sequence ID" value="NZ_RBIN01000005.1"/>
</dbReference>
<dbReference type="InterPro" id="IPR012675">
    <property type="entry name" value="Beta-grasp_dom_sf"/>
</dbReference>
<evidence type="ECO:0000259" key="2">
    <source>
        <dbReference type="PROSITE" id="PS51384"/>
    </source>
</evidence>
<dbReference type="PANTHER" id="PTHR47354:SF2">
    <property type="entry name" value="BLR2392 PROTEIN"/>
    <property type="match status" value="1"/>
</dbReference>
<sequence length="335" mass="37340">MTIPARRQRVWQTARVARSEIIAEDVRLLDLVPDGPISAYTPGSHVDVQVPFVHDDGQQDSDIRSYSLIEDAAGEGCYRIAVKRVAHSRGGSRFMWSLCQGDTLPLAPPSNFFSLSYTCPEYLLVAGGIGITALHGMALSLARAGKSFRLLYCARSRDRLALAESLRTQLGDRLETRISDEGSRLDTAAEIAQLHPEGELYMCGPMALMDHIRDEWRRQGRAEWRLRHETFANSGRLATVPFTVAVENLGVEFEVPVNRSMLDALREHDVEILADCERGECGLCAVEVVAAEGEIDHRDVFMTRDQQRRSQHLCACVSRANGRVVIDTTRQGTFE</sequence>
<evidence type="ECO:0000313" key="4">
    <source>
        <dbReference type="Proteomes" id="UP000281975"/>
    </source>
</evidence>
<dbReference type="PROSITE" id="PS51384">
    <property type="entry name" value="FAD_FR"/>
    <property type="match status" value="1"/>
</dbReference>
<gene>
    <name evidence="3" type="ORF">C7446_1938</name>
</gene>
<dbReference type="GO" id="GO:0008168">
    <property type="term" value="F:methyltransferase activity"/>
    <property type="evidence" value="ECO:0007669"/>
    <property type="project" value="UniProtKB-KW"/>
</dbReference>
<dbReference type="Proteomes" id="UP000281975">
    <property type="component" value="Unassembled WGS sequence"/>
</dbReference>
<dbReference type="AlphaFoldDB" id="A0A420WWE8"/>
<keyword evidence="3" id="KW-0489">Methyltransferase</keyword>
<dbReference type="PRINTS" id="PR00409">
    <property type="entry name" value="PHDIOXRDTASE"/>
</dbReference>